<dbReference type="PIRSF" id="PIRSF003107">
    <property type="entry name" value="PhoU"/>
    <property type="match status" value="1"/>
</dbReference>
<dbReference type="GO" id="GO:0005737">
    <property type="term" value="C:cytoplasm"/>
    <property type="evidence" value="ECO:0007669"/>
    <property type="project" value="UniProtKB-SubCell"/>
</dbReference>
<evidence type="ECO:0000313" key="8">
    <source>
        <dbReference type="EMBL" id="OIQ82843.1"/>
    </source>
</evidence>
<evidence type="ECO:0000259" key="7">
    <source>
        <dbReference type="Pfam" id="PF01895"/>
    </source>
</evidence>
<protein>
    <submittedName>
        <fullName evidence="8">Phosphate-specific transport system accessory protein PhoU</fullName>
    </submittedName>
</protein>
<evidence type="ECO:0000256" key="3">
    <source>
        <dbReference type="ARBA" id="ARBA00011738"/>
    </source>
</evidence>
<evidence type="ECO:0000256" key="1">
    <source>
        <dbReference type="ARBA" id="ARBA00004496"/>
    </source>
</evidence>
<keyword evidence="4" id="KW-0813">Transport</keyword>
<dbReference type="EMBL" id="MLJW01000761">
    <property type="protein sequence ID" value="OIQ82843.1"/>
    <property type="molecule type" value="Genomic_DNA"/>
</dbReference>
<dbReference type="InterPro" id="IPR026022">
    <property type="entry name" value="PhoU_dom"/>
</dbReference>
<comment type="subcellular location">
    <subcellularLocation>
        <location evidence="1">Cytoplasm</location>
    </subcellularLocation>
</comment>
<keyword evidence="6" id="KW-0592">Phosphate transport</keyword>
<dbReference type="GO" id="GO:0045936">
    <property type="term" value="P:negative regulation of phosphate metabolic process"/>
    <property type="evidence" value="ECO:0007669"/>
    <property type="project" value="InterPro"/>
</dbReference>
<organism evidence="8">
    <name type="scientific">mine drainage metagenome</name>
    <dbReference type="NCBI Taxonomy" id="410659"/>
    <lineage>
        <taxon>unclassified sequences</taxon>
        <taxon>metagenomes</taxon>
        <taxon>ecological metagenomes</taxon>
    </lineage>
</organism>
<comment type="subunit">
    <text evidence="3">Homodimer.</text>
</comment>
<feature type="domain" description="PhoU" evidence="7">
    <location>
        <begin position="126"/>
        <end position="211"/>
    </location>
</feature>
<reference evidence="8" key="1">
    <citation type="submission" date="2016-10" db="EMBL/GenBank/DDBJ databases">
        <title>Sequence of Gallionella enrichment culture.</title>
        <authorList>
            <person name="Poehlein A."/>
            <person name="Muehling M."/>
            <person name="Daniel R."/>
        </authorList>
    </citation>
    <scope>NUCLEOTIDE SEQUENCE</scope>
</reference>
<dbReference type="PANTHER" id="PTHR42930">
    <property type="entry name" value="PHOSPHATE-SPECIFIC TRANSPORT SYSTEM ACCESSORY PROTEIN PHOU"/>
    <property type="match status" value="1"/>
</dbReference>
<proteinExistence type="inferred from homology"/>
<gene>
    <name evidence="8" type="primary">phoU_10</name>
    <name evidence="8" type="ORF">GALL_353640</name>
</gene>
<dbReference type="FunFam" id="1.20.58.220:FF:000004">
    <property type="entry name" value="Phosphate-specific transport system accessory protein PhoU"/>
    <property type="match status" value="1"/>
</dbReference>
<dbReference type="AlphaFoldDB" id="A0A1J5QZG9"/>
<accession>A0A1J5QZG9</accession>
<comment type="caution">
    <text evidence="8">The sequence shown here is derived from an EMBL/GenBank/DDBJ whole genome shotgun (WGS) entry which is preliminary data.</text>
</comment>
<dbReference type="Pfam" id="PF01895">
    <property type="entry name" value="PhoU"/>
    <property type="match status" value="2"/>
</dbReference>
<dbReference type="NCBIfam" id="TIGR02135">
    <property type="entry name" value="phoU_full"/>
    <property type="match status" value="1"/>
</dbReference>
<dbReference type="GO" id="GO:0006817">
    <property type="term" value="P:phosphate ion transport"/>
    <property type="evidence" value="ECO:0007669"/>
    <property type="project" value="UniProtKB-KW"/>
</dbReference>
<evidence type="ECO:0000256" key="6">
    <source>
        <dbReference type="ARBA" id="ARBA00022592"/>
    </source>
</evidence>
<dbReference type="SUPFAM" id="SSF109755">
    <property type="entry name" value="PhoU-like"/>
    <property type="match status" value="1"/>
</dbReference>
<keyword evidence="5" id="KW-0963">Cytoplasm</keyword>
<dbReference type="Gene3D" id="1.20.58.220">
    <property type="entry name" value="Phosphate transport system protein phou homolog 2, domain 2"/>
    <property type="match status" value="2"/>
</dbReference>
<name>A0A1J5QZG9_9ZZZZ</name>
<sequence>MGDKHISTQFDAEISALSTQVLEMGGLVESQIGQAVYALRHFDIEAARGVMLNEKRVNQMEVDIDADVTQIIAKRQPTARDLRLMMAISKTITNLERVGDEADRIARMARDLIEAGSNLGISFNEITRESDLAIAQIRKALDAFARLDEKAAVEIVSADSAIDDEFDSFMRKLITYVMEDPRNISSSLDLVFIAKAIERIGDHAKNIAEFVIYVVRGTDVRHNKAAFNEVASTL</sequence>
<evidence type="ECO:0000256" key="5">
    <source>
        <dbReference type="ARBA" id="ARBA00022490"/>
    </source>
</evidence>
<dbReference type="GO" id="GO:0030643">
    <property type="term" value="P:intracellular phosphate ion homeostasis"/>
    <property type="evidence" value="ECO:0007669"/>
    <property type="project" value="InterPro"/>
</dbReference>
<feature type="domain" description="PhoU" evidence="7">
    <location>
        <begin position="21"/>
        <end position="108"/>
    </location>
</feature>
<dbReference type="InterPro" id="IPR028366">
    <property type="entry name" value="PhoU"/>
</dbReference>
<dbReference type="PANTHER" id="PTHR42930:SF3">
    <property type="entry name" value="PHOSPHATE-SPECIFIC TRANSPORT SYSTEM ACCESSORY PROTEIN PHOU"/>
    <property type="match status" value="1"/>
</dbReference>
<evidence type="ECO:0000256" key="2">
    <source>
        <dbReference type="ARBA" id="ARBA00008107"/>
    </source>
</evidence>
<comment type="similarity">
    <text evidence="2">Belongs to the PhoU family.</text>
</comment>
<dbReference type="InterPro" id="IPR038078">
    <property type="entry name" value="PhoU-like_sf"/>
</dbReference>
<evidence type="ECO:0000256" key="4">
    <source>
        <dbReference type="ARBA" id="ARBA00022448"/>
    </source>
</evidence>